<dbReference type="InterPro" id="IPR013859">
    <property type="entry name" value="Ssr4_N"/>
</dbReference>
<dbReference type="InterPro" id="IPR046464">
    <property type="entry name" value="SWI-SNF_Ssr4_C"/>
</dbReference>
<protein>
    <recommendedName>
        <fullName evidence="5">DUF1750-domain-containing protein</fullName>
    </recommendedName>
</protein>
<accession>A0A139AVV0</accession>
<sequence>MTDESQPWRTQFHTIAATSFKSPSFLTTDKYASMLEKALEMYTESDYSWAIVSKPEPSHLFFFHVPDAAASAPLPPDGYGWLDEDVFRERKSAPGGREIEVHERICGFDTGDSNVTISRRRFRLFGGNKPEINAMHYVKYEGPLTPIATSTIKVHPSNRMNPYRYPNVATAVPGRPVASQAAPKYTQMPKHPPSLQLFGAHVKKSQMEDNADVAGDDMDQLTIRDIALERYMRNHSYIAEVLSPFQSITPPSTVPKVFDEQTQAKFAQDITQAKQEIESAELSHKTTVEEFRDGSTKLWNALEKLEQIDSLEDLNAMISDYEAENRVRIAAVQYSTVPTH</sequence>
<feature type="domain" description="SWI/SNF and RSC complexes subunit Ssr4 C-terminal" evidence="2">
    <location>
        <begin position="208"/>
        <end position="244"/>
    </location>
</feature>
<dbReference type="AlphaFoldDB" id="A0A139AVV0"/>
<feature type="domain" description="SWI/SNF and RSC complexes subunit Ssr4 N-terminal" evidence="1">
    <location>
        <begin position="12"/>
        <end position="134"/>
    </location>
</feature>
<dbReference type="Pfam" id="PF08549">
    <property type="entry name" value="SWI-SNF_Ssr4_N"/>
    <property type="match status" value="1"/>
</dbReference>
<gene>
    <name evidence="3" type="ORF">M427DRAFT_51812</name>
</gene>
<evidence type="ECO:0008006" key="5">
    <source>
        <dbReference type="Google" id="ProtNLM"/>
    </source>
</evidence>
<organism evidence="3 4">
    <name type="scientific">Gonapodya prolifera (strain JEL478)</name>
    <name type="common">Monoblepharis prolifera</name>
    <dbReference type="NCBI Taxonomy" id="1344416"/>
    <lineage>
        <taxon>Eukaryota</taxon>
        <taxon>Fungi</taxon>
        <taxon>Fungi incertae sedis</taxon>
        <taxon>Chytridiomycota</taxon>
        <taxon>Chytridiomycota incertae sedis</taxon>
        <taxon>Monoblepharidomycetes</taxon>
        <taxon>Monoblepharidales</taxon>
        <taxon>Gonapodyaceae</taxon>
        <taxon>Gonapodya</taxon>
    </lineage>
</organism>
<dbReference type="Proteomes" id="UP000070544">
    <property type="component" value="Unassembled WGS sequence"/>
</dbReference>
<dbReference type="Pfam" id="PF20497">
    <property type="entry name" value="SWI-SNF_Ssr4_C"/>
    <property type="match status" value="1"/>
</dbReference>
<dbReference type="OrthoDB" id="5321006at2759"/>
<keyword evidence="4" id="KW-1185">Reference proteome</keyword>
<proteinExistence type="predicted"/>
<evidence type="ECO:0000259" key="2">
    <source>
        <dbReference type="Pfam" id="PF20497"/>
    </source>
</evidence>
<dbReference type="GO" id="GO:0006338">
    <property type="term" value="P:chromatin remodeling"/>
    <property type="evidence" value="ECO:0007669"/>
    <property type="project" value="InterPro"/>
</dbReference>
<evidence type="ECO:0000313" key="3">
    <source>
        <dbReference type="EMBL" id="KXS20862.1"/>
    </source>
</evidence>
<name>A0A139AVV0_GONPJ</name>
<evidence type="ECO:0000313" key="4">
    <source>
        <dbReference type="Proteomes" id="UP000070544"/>
    </source>
</evidence>
<dbReference type="OMA" id="QICTARF"/>
<reference evidence="3 4" key="1">
    <citation type="journal article" date="2015" name="Genome Biol. Evol.">
        <title>Phylogenomic analyses indicate that early fungi evolved digesting cell walls of algal ancestors of land plants.</title>
        <authorList>
            <person name="Chang Y."/>
            <person name="Wang S."/>
            <person name="Sekimoto S."/>
            <person name="Aerts A.L."/>
            <person name="Choi C."/>
            <person name="Clum A."/>
            <person name="LaButti K.M."/>
            <person name="Lindquist E.A."/>
            <person name="Yee Ngan C."/>
            <person name="Ohm R.A."/>
            <person name="Salamov A.A."/>
            <person name="Grigoriev I.V."/>
            <person name="Spatafora J.W."/>
            <person name="Berbee M.L."/>
        </authorList>
    </citation>
    <scope>NUCLEOTIDE SEQUENCE [LARGE SCALE GENOMIC DNA]</scope>
    <source>
        <strain evidence="3 4">JEL478</strain>
    </source>
</reference>
<evidence type="ECO:0000259" key="1">
    <source>
        <dbReference type="Pfam" id="PF08549"/>
    </source>
</evidence>
<dbReference type="EMBL" id="KQ965734">
    <property type="protein sequence ID" value="KXS20862.1"/>
    <property type="molecule type" value="Genomic_DNA"/>
</dbReference>